<dbReference type="InterPro" id="IPR000601">
    <property type="entry name" value="PKD_dom"/>
</dbReference>
<dbReference type="InterPro" id="IPR001024">
    <property type="entry name" value="PLAT/LH2_dom"/>
</dbReference>
<feature type="domain" description="PLAT" evidence="18">
    <location>
        <begin position="2749"/>
        <end position="2863"/>
    </location>
</feature>
<feature type="domain" description="PKD" evidence="17">
    <location>
        <begin position="1115"/>
        <end position="1198"/>
    </location>
</feature>
<feature type="region of interest" description="Disordered" evidence="14">
    <location>
        <begin position="3911"/>
        <end position="3945"/>
    </location>
</feature>
<evidence type="ECO:0000256" key="2">
    <source>
        <dbReference type="ARBA" id="ARBA00004651"/>
    </source>
</evidence>
<comment type="similarity">
    <text evidence="3">Belongs to the polycystin family.</text>
</comment>
<dbReference type="InterPro" id="IPR016187">
    <property type="entry name" value="CTDL_fold"/>
</dbReference>
<feature type="transmembrane region" description="Helical" evidence="15">
    <location>
        <begin position="2706"/>
        <end position="2726"/>
    </location>
</feature>
<keyword evidence="9 15" id="KW-0472">Membrane</keyword>
<dbReference type="InterPro" id="IPR035986">
    <property type="entry name" value="PKD_dom_sf"/>
</dbReference>
<feature type="transmembrane region" description="Helical" evidence="15">
    <location>
        <begin position="3325"/>
        <end position="3345"/>
    </location>
</feature>
<dbReference type="PROSITE" id="PS51111">
    <property type="entry name" value="REJ"/>
    <property type="match status" value="1"/>
</dbReference>
<dbReference type="Gene3D" id="2.40.50.100">
    <property type="match status" value="1"/>
</dbReference>
<feature type="transmembrane region" description="Helical" evidence="15">
    <location>
        <begin position="3238"/>
        <end position="3258"/>
    </location>
</feature>
<feature type="transmembrane region" description="Helical" evidence="15">
    <location>
        <begin position="3679"/>
        <end position="3705"/>
    </location>
</feature>
<dbReference type="SMART" id="SM00089">
    <property type="entry name" value="PKD"/>
    <property type="match status" value="13"/>
</dbReference>
<evidence type="ECO:0000313" key="20">
    <source>
        <dbReference type="EMBL" id="KAL1264350.1"/>
    </source>
</evidence>
<dbReference type="Proteomes" id="UP001558613">
    <property type="component" value="Unassembled WGS sequence"/>
</dbReference>
<dbReference type="PANTHER" id="PTHR46730:SF2">
    <property type="entry name" value="POLYCYSTIN-1 ISOFORM X1"/>
    <property type="match status" value="1"/>
</dbReference>
<protein>
    <recommendedName>
        <fullName evidence="22">Polycystin 1, transient receptor potential channel interacting</fullName>
    </recommendedName>
</protein>
<dbReference type="InterPro" id="IPR000203">
    <property type="entry name" value="GPS"/>
</dbReference>
<dbReference type="PROSITE" id="PS00615">
    <property type="entry name" value="C_TYPE_LECTIN_1"/>
    <property type="match status" value="1"/>
</dbReference>
<dbReference type="PROSITE" id="PS50093">
    <property type="entry name" value="PKD"/>
    <property type="match status" value="6"/>
</dbReference>
<feature type="compositionally biased region" description="Basic and acidic residues" evidence="14">
    <location>
        <begin position="4031"/>
        <end position="4042"/>
    </location>
</feature>
<dbReference type="Pfam" id="PF00801">
    <property type="entry name" value="PKD"/>
    <property type="match status" value="8"/>
</dbReference>
<evidence type="ECO:0000256" key="11">
    <source>
        <dbReference type="ARBA" id="ARBA00023180"/>
    </source>
</evidence>
<dbReference type="InterPro" id="IPR014010">
    <property type="entry name" value="REJ_dom"/>
</dbReference>
<dbReference type="Gene3D" id="3.10.100.10">
    <property type="entry name" value="Mannose-Binding Protein A, subunit A"/>
    <property type="match status" value="1"/>
</dbReference>
<evidence type="ECO:0000256" key="9">
    <source>
        <dbReference type="ARBA" id="ARBA00023136"/>
    </source>
</evidence>
<dbReference type="InterPro" id="IPR042060">
    <property type="entry name" value="PLAT_polycystin1"/>
</dbReference>
<dbReference type="SUPFAM" id="SSF49299">
    <property type="entry name" value="PKD domain"/>
    <property type="match status" value="9"/>
</dbReference>
<feature type="domain" description="PKD" evidence="17">
    <location>
        <begin position="694"/>
        <end position="773"/>
    </location>
</feature>
<dbReference type="Pfam" id="PF20519">
    <property type="entry name" value="Polycystin_dom"/>
    <property type="match status" value="1"/>
</dbReference>
<keyword evidence="4" id="KW-1003">Cell membrane</keyword>
<feature type="transmembrane region" description="Helical" evidence="15">
    <location>
        <begin position="3557"/>
        <end position="3582"/>
    </location>
</feature>
<dbReference type="EMBL" id="JAYMGO010000012">
    <property type="protein sequence ID" value="KAL1264350.1"/>
    <property type="molecule type" value="Genomic_DNA"/>
</dbReference>
<feature type="transmembrane region" description="Helical" evidence="15">
    <location>
        <begin position="3740"/>
        <end position="3759"/>
    </location>
</feature>
<keyword evidence="7 15" id="KW-1133">Transmembrane helix</keyword>
<dbReference type="PROSITE" id="PS50041">
    <property type="entry name" value="C_TYPE_LECTIN_2"/>
    <property type="match status" value="1"/>
</dbReference>
<keyword evidence="10" id="KW-1015">Disulfide bond</keyword>
<dbReference type="InterPro" id="IPR036392">
    <property type="entry name" value="PLAT/LH2_dom_sf"/>
</dbReference>
<dbReference type="Gene3D" id="2.60.60.20">
    <property type="entry name" value="PLAT/LH2 domain"/>
    <property type="match status" value="1"/>
</dbReference>
<dbReference type="Pfam" id="PF01477">
    <property type="entry name" value="PLAT"/>
    <property type="match status" value="1"/>
</dbReference>
<dbReference type="PANTHER" id="PTHR46730">
    <property type="entry name" value="POLYCYSTIN-1"/>
    <property type="match status" value="1"/>
</dbReference>
<feature type="domain" description="PKD" evidence="17">
    <location>
        <begin position="1711"/>
        <end position="1792"/>
    </location>
</feature>
<feature type="transmembrane region" description="Helical" evidence="15">
    <location>
        <begin position="2911"/>
        <end position="2932"/>
    </location>
</feature>
<reference evidence="20 21" key="1">
    <citation type="submission" date="2023-09" db="EMBL/GenBank/DDBJ databases">
        <authorList>
            <person name="Wang M."/>
        </authorList>
    </citation>
    <scope>NUCLEOTIDE SEQUENCE [LARGE SCALE GENOMIC DNA]</scope>
    <source>
        <strain evidence="20">GT-2023</strain>
        <tissue evidence="20">Liver</tissue>
    </source>
</reference>
<dbReference type="InterPro" id="IPR000434">
    <property type="entry name" value="PC1"/>
</dbReference>
<name>A0ABR3MH20_9TELE</name>
<dbReference type="InterPro" id="IPR013122">
    <property type="entry name" value="PKD1_2_channel"/>
</dbReference>
<feature type="non-terminal residue" evidence="20">
    <location>
        <position position="1"/>
    </location>
</feature>
<dbReference type="InterPro" id="IPR022409">
    <property type="entry name" value="PKD/Chitinase_dom"/>
</dbReference>
<dbReference type="SMART" id="SM00303">
    <property type="entry name" value="GPS"/>
    <property type="match status" value="1"/>
</dbReference>
<evidence type="ECO:0000256" key="3">
    <source>
        <dbReference type="ARBA" id="ARBA00007200"/>
    </source>
</evidence>
<dbReference type="SUPFAM" id="SSF56436">
    <property type="entry name" value="C-type lectin-like"/>
    <property type="match status" value="1"/>
</dbReference>
<evidence type="ECO:0000256" key="7">
    <source>
        <dbReference type="ARBA" id="ARBA00022989"/>
    </source>
</evidence>
<dbReference type="Gene3D" id="2.60.40.10">
    <property type="entry name" value="Immunoglobulins"/>
    <property type="match status" value="6"/>
</dbReference>
<evidence type="ECO:0000256" key="14">
    <source>
        <dbReference type="SAM" id="MobiDB-lite"/>
    </source>
</evidence>
<evidence type="ECO:0000259" key="17">
    <source>
        <dbReference type="PROSITE" id="PS50093"/>
    </source>
</evidence>
<sequence>VGIGTNKTLYALEDGIVRFTKEVYVPLPRSTEARDVISKLPKGAVLYKTFISVIPTKQENKFKLVDMGAKIDRDGLRCYWMPTFKTTWLEAKGICQRDKRGDLAMVDSVTVQTFIQNSFQLEVGVWLRNGMARDPLDDLDTEDSEMKECTSMALASGQWINKECIKGNFIICEKKISVSLPTLESYVTGVPLMSGMYTVSQIQLLPSPPDPGTQMVEIMLFPGLWFSHEGRVLSLDLVTQPSDQLTFARVQILRPYCSPNHHLVPPGCSSLLNPFSCCSLMPMCNTTGGCASGQYWCHLLEICLPVTSPCSPYHSFNGRHVFPLPPRYPATPPFFHLMADMSLTLTPSTEHTHISVIVQDKQITVYPDDILALQHTRRAGEFLHCVAGTNSSWRQSYLSLHGPEWGGWLEGGLSVQPGQGQWLDEQVCDFRVIYEDTMPHFGVSPVTSPSQSSSPSKAESPVKGLQVFYPKLDKDNQMHVAVNVPALIVIQIISGENATSFWSDPVSKNGVPFVSSCPAEMPEIEGGCVRASLDMWFSHVYMKLSSQGEHILNITASNSLSSQTLSVKVVSHIPVTGLRIQPQGFSRVLVDIPQLFTASAVTGSSVKYTWVIDDLVQFPHTGESYSVVFKKPSEYKLKVIANNPVSSQLIEVKLTADVMTPLADLAVISMPEAIAVNTSTRYTIRVKADISIGVTIRWDFGDNTASVIHPVSAPLEMENSYLHQSPKHVYLQDSVDHTFSFPGDYALKIKAYNEYDQIETFITVKIRTPISRLLVLSSPVICAVNHTILFEVSLWPSSYGVLYLWNFGDESDQVKEYYSKVRHVFKRPGTYNVTICANNSLSVLTNSTTMEVVEAVSGLQLYYNDSTELNSTFEISGRVSAGTHLKWTFDFGDGSEVKDNTGSSASHIYRSLGNYTVQVTVYNSVSKEQQLVSVEVFRLLISKIIPTDCIVSKTETNLEVFVKGNVAFLTFDWDFGDGTPLSVVKGSRTITHTFLTSGTYRVGVNVHSLVASSHYESSICVETQIADVTLYSAKSAIAVNEEICFEVSVLPKVADYQFYWYNNLSSDLLPVKSLSHHCFVFQEEGLYEISVQVHNKVSRETAKATISVQRPVSNLCIKYEGNHDAMTVNQSYYFWAELPGKIASFQWDFGDGFKKEGQNQSHIFCFPGRFRVTATASNVISSESVSIEIEVQAPLSYVVVNTSQTFVEAGKETLLTAHTNVNENVVFYWTVNPSSPPKPGTSTFVHVFPKAGVFQIKVTAQNLISRVESITHIEVVEKIHDVQIQFQGLQSARYFLTNQTVLLTASVTCGSNLMYEWTANQKIVSNSKQFPLFANSPGDIHVKLVVSNVFGSLDTNLSLRAVEIVSGLSISSPTNAVAKGKPVRISASVSSGTDLRFSWFLDSERSPVISDVPFVLHVFKVVGVVKIRVSVSNVFGSDEATKLLIIQENISKVDFQINGQFRPFFVTSNSLLLIHGSAGTGNVLHWEWVLTFHNSTVVVLADSQTVSCSFADVGDYRISLNGSNDISWQTVSYTVTVQDAIQGLLLIVSTDVVCEDDPVTFTPSVFQGSEVSFSLEFVNASYSVDIWQNFTTSSLSVGNHLVRATAANHVSYQSATVIVRVVERIKGLHLIGCCSAVLEASKNISFQASSGSQANYRWTFLLNGVQSYRENGQNVHFTPFTNGSLSVTVEADNGFCSQSLTSTATIQKHVKKVKLLTSNDEIFIDYPITFVAITDGGSNLEFFWDFGDGNGDLVTQSNRQVHKYNVTGEFVVKLTVFNNISEVSTQITIEVQKLECTQPHFFFVKEHYKILKSRPSFFEAKVDFNGCVTYKAYYFWEIFRGQDCSEMDKVSLNDSVDVTTPLLSLPKHALKVGNYCLTFTARLPGTPLQQNRTIQLTVAHSELVPVIKGGSHRFWSSQYDLILDATESFDPDSEETDSELFQFQWGYTIENTTELSSAVHQHIPGNGSLLILPRSALLPDRMYHFTLTLYKSGRQPVSVSQLVTVYSTSLLPVTIKCISCNSLLSFHVNHGHYVTLDGHCSSCQDTVQYRWTAENQKGEALTLNEVTTSTGRLWRKIVIKPGVLMEGQEYTFILNASDPASGLWGSASITLVPNPPPYGGVCTLSPDDSLHFLETMVSYSCSGWMDDDGDSAQLIFSLQVAQCEDFGPLCPLITLYRGTQSTLSSLVPLGSLSTAENVSVIHVLVLVEDSMGASVIAARRNLTVLLTGQCTMEWLRNKSHSELWALRQQGNPQDIIQYSIALSSQLNQLASINAQEMEDKIQIRGNVIQALASLPVSSFQDVALISSALAQSTVVPSEVQCNGCCAKVLKVTKKMIKVMREQTGQGDIDPTDTGRNILAVLSSTLTADQRERNNSGLKHVDTSETAVSALGQIFELMRSLMLSRMSGKEALSLAAPKITAVGVRGDPTKDLLCTDPLSHCQFHIPSALSSQLKEGKQEVLQILLQMKGEENPFIPAAEPPISTTLAAMEFATPQGQPISIANLTLDTAIQVTLHKKVEDMEDERLLWKNFTLPPKGSANFTVRAMNTDPQTGLYVALNFSLIPGAIEEASGLVWISVEDQPVHPLSEHTHFEELTLSLSAGTPSLEHTIFLTPLLNGSAKNLFVKLNSSVSGVDVSVSVCVFSMLCQFFSVDERRWSSDGLSPLSGSSPHTAHCLTHHLTMFGASLFIHPEALLLLPPSEEPVRNVVVGIVCGVLLLIHLLVGLIAHKLDHLESLRLSWVPLCGQKGRYQYRVLVKTGWKRGSGTTAHVGISLYGLNKSGSRHLQREGAFQRNSLDDFQVETDANLGEIWKIRIWHDNTGLDPSWYLKHVIIWDIQTDNMFFFLVEDWLSVENEKNSGRVEKVILASCPQELQQFKRILHSQLLFGLREHHLWISLWERPPHSRFSRAQRVTCCALLLHLYLAAGAVWYGAVGRKGSSGPVSTQMVMNAENILVGITVAALMFPLQTILRFLFLKTKSKVTLEISLPPSPVSHTVEMDVFLSHPDLSCSSFLSLPTGPDSSIYDGPSSFTNSLQKLDPEFWNTPDPGNDRMDQWPSCDSIFGLPELTGTIHLLRRKKAILQLHLSTPTSDHATLEPMKSSEEDLRTISADLDPTNTLSLEPEASDSGHFTPNDTILSDIQDSLCSEWSDLSMDTPTSEPGFHKSSSSLSVLSDASTFLPSLPPDSISTISNTRIGVVRGLPGLFLPSWVLRVVHFLVAVLLGTCLSLVGLYGSKFSSSVVLMWLVSTLSAFLTSALLLEPFAICIQALYLAAVVRPVDPEVEDRLAQETEVKRTEEDLGNKVHPLCGYGLLQAKEEARKLRTLRALMRSCLVYMLFLLVVLMVNYQEHVHEVNSRRLHSAIKQKLIAASPGQPNLTGLLGWMNAEKWVDDRLISHLYENPSHSLSGLARLQKVNFQDFCSQNIRDKFQSGRAPLMLTAHVSSHAKPGHHSFSAHSKNTATLSTWPRTMGASCAFSQTEEVLLGNNSESTRRILSNLQRAKWLTTGTQALLIEFTHYHKQTGILAPVSILLDQTQTGRILSFISIQPFHISPLFGPDLHVTLTVLLLLFALCFVGAEVCSLIRKPSQYLRQAWRWFQLLLALLTLAAAVLRLYFLYTTIACISRHRSRPSSFADFQSAATLARKSSQLSAILLTLLVLKMVGILRFVRRWLVIGQVIRQVFPQICGVVFLLLLLLLLFSHTGIMLFSGSVEGFRTLGQASSFLLGLLRGHMGLRRLCEQHPVVGTLYCLSAVGIGFWVLGRLCAAVLIRTYRMVQADIYRPSMEPQDYEMVQFLIKRLKLWMGLSKTKEFRHRVKFEGMVPPPSRSSQGSKASNCSVPLSPIAPRQVSSASSSASDISVISGNFDFHHYVDRLVPCVDSLLAGFDRVNQLTEEVYNFELQLQQIQSRIYQRRKSQPQQVTFKGRDPTLKPAPLPRHPSTSVLECNPTPDSLQGVINTLPHRRATCSESSLMGPAAQLGKRILSALDGRMNSPNLRKWGVSRRRAWNSVTCHSADTAQRLPGSQNTVALPARPRSEDGERVDVCDHMPIKRHAWHTE</sequence>
<keyword evidence="12" id="KW-0966">Cell projection</keyword>
<evidence type="ECO:0008006" key="22">
    <source>
        <dbReference type="Google" id="ProtNLM"/>
    </source>
</evidence>
<dbReference type="CDD" id="cd00146">
    <property type="entry name" value="PKD"/>
    <property type="match status" value="6"/>
</dbReference>
<feature type="domain" description="PKD" evidence="17">
    <location>
        <begin position="801"/>
        <end position="859"/>
    </location>
</feature>
<dbReference type="Gene3D" id="1.10.287.70">
    <property type="match status" value="1"/>
</dbReference>
<keyword evidence="21" id="KW-1185">Reference proteome</keyword>
<evidence type="ECO:0000256" key="4">
    <source>
        <dbReference type="ARBA" id="ARBA00022475"/>
    </source>
</evidence>
<evidence type="ECO:0000256" key="1">
    <source>
        <dbReference type="ARBA" id="ARBA00004138"/>
    </source>
</evidence>
<feature type="domain" description="C-type lectin" evidence="16">
    <location>
        <begin position="74"/>
        <end position="173"/>
    </location>
</feature>
<comment type="subcellular location">
    <subcellularLocation>
        <location evidence="2">Cell membrane</location>
        <topology evidence="2">Multi-pass membrane protein</topology>
    </subcellularLocation>
    <subcellularLocation>
        <location evidence="1">Cell projection</location>
        <location evidence="1">Cilium</location>
    </subcellularLocation>
</comment>
<evidence type="ECO:0000259" key="16">
    <source>
        <dbReference type="PROSITE" id="PS50041"/>
    </source>
</evidence>
<dbReference type="CDD" id="cd00037">
    <property type="entry name" value="CLECT"/>
    <property type="match status" value="1"/>
</dbReference>
<organism evidence="20 21">
    <name type="scientific">Cirrhinus molitorella</name>
    <name type="common">mud carp</name>
    <dbReference type="NCBI Taxonomy" id="172907"/>
    <lineage>
        <taxon>Eukaryota</taxon>
        <taxon>Metazoa</taxon>
        <taxon>Chordata</taxon>
        <taxon>Craniata</taxon>
        <taxon>Vertebrata</taxon>
        <taxon>Euteleostomi</taxon>
        <taxon>Actinopterygii</taxon>
        <taxon>Neopterygii</taxon>
        <taxon>Teleostei</taxon>
        <taxon>Ostariophysi</taxon>
        <taxon>Cypriniformes</taxon>
        <taxon>Cyprinidae</taxon>
        <taxon>Labeoninae</taxon>
        <taxon>Labeonini</taxon>
        <taxon>Cirrhinus</taxon>
    </lineage>
</organism>
<dbReference type="PRINTS" id="PR00500">
    <property type="entry name" value="POLYCYSTIN1"/>
</dbReference>
<evidence type="ECO:0000256" key="6">
    <source>
        <dbReference type="ARBA" id="ARBA00022737"/>
    </source>
</evidence>
<feature type="compositionally biased region" description="Polar residues" evidence="14">
    <location>
        <begin position="3936"/>
        <end position="3945"/>
    </location>
</feature>
<dbReference type="InterPro" id="IPR016186">
    <property type="entry name" value="C-type_lectin-like/link_sf"/>
</dbReference>
<evidence type="ECO:0000256" key="8">
    <source>
        <dbReference type="ARBA" id="ARBA00023069"/>
    </source>
</evidence>
<dbReference type="SUPFAM" id="SSF49723">
    <property type="entry name" value="Lipase/lipooxygenase domain (PLAT/LH2 domain)"/>
    <property type="match status" value="1"/>
</dbReference>
<accession>A0ABR3MH20</accession>
<feature type="domain" description="PKD" evidence="17">
    <location>
        <begin position="880"/>
        <end position="936"/>
    </location>
</feature>
<feature type="transmembrane region" description="Helical" evidence="15">
    <location>
        <begin position="3208"/>
        <end position="3232"/>
    </location>
</feature>
<keyword evidence="8" id="KW-0969">Cilium</keyword>
<dbReference type="CDD" id="cd01752">
    <property type="entry name" value="PLAT_polycystin"/>
    <property type="match status" value="1"/>
</dbReference>
<evidence type="ECO:0000259" key="18">
    <source>
        <dbReference type="PROSITE" id="PS50095"/>
    </source>
</evidence>
<comment type="caution">
    <text evidence="20">The sequence shown here is derived from an EMBL/GenBank/DDBJ whole genome shotgun (WGS) entry which is preliminary data.</text>
</comment>
<feature type="region of interest" description="Disordered" evidence="14">
    <location>
        <begin position="4017"/>
        <end position="4042"/>
    </location>
</feature>
<dbReference type="InterPro" id="IPR001304">
    <property type="entry name" value="C-type_lectin-like"/>
</dbReference>
<dbReference type="InterPro" id="IPR013783">
    <property type="entry name" value="Ig-like_fold"/>
</dbReference>
<dbReference type="Pfam" id="PF08016">
    <property type="entry name" value="PKD_channel"/>
    <property type="match status" value="1"/>
</dbReference>
<evidence type="ECO:0000256" key="13">
    <source>
        <dbReference type="PROSITE-ProRule" id="PRU00152"/>
    </source>
</evidence>
<dbReference type="InterPro" id="IPR002859">
    <property type="entry name" value="PKD/REJ-like"/>
</dbReference>
<dbReference type="InterPro" id="IPR046791">
    <property type="entry name" value="Polycystin_dom"/>
</dbReference>
<dbReference type="PROSITE" id="PS50095">
    <property type="entry name" value="PLAT"/>
    <property type="match status" value="1"/>
</dbReference>
<feature type="transmembrane region" description="Helical" evidence="15">
    <location>
        <begin position="3594"/>
        <end position="3615"/>
    </location>
</feature>
<evidence type="ECO:0000259" key="19">
    <source>
        <dbReference type="PROSITE" id="PS51111"/>
    </source>
</evidence>
<feature type="transmembrane region" description="Helical" evidence="15">
    <location>
        <begin position="2952"/>
        <end position="2973"/>
    </location>
</feature>
<feature type="transmembrane region" description="Helical" evidence="15">
    <location>
        <begin position="3647"/>
        <end position="3667"/>
    </location>
</feature>
<evidence type="ECO:0000256" key="15">
    <source>
        <dbReference type="SAM" id="Phobius"/>
    </source>
</evidence>
<comment type="caution">
    <text evidence="13">Lacks conserved residue(s) required for the propagation of feature annotation.</text>
</comment>
<evidence type="ECO:0000313" key="21">
    <source>
        <dbReference type="Proteomes" id="UP001558613"/>
    </source>
</evidence>
<feature type="domain" description="REJ" evidence="19">
    <location>
        <begin position="1796"/>
        <end position="2471"/>
    </location>
</feature>
<keyword evidence="6" id="KW-0677">Repeat</keyword>
<evidence type="ECO:0000256" key="5">
    <source>
        <dbReference type="ARBA" id="ARBA00022692"/>
    </source>
</evidence>
<proteinExistence type="inferred from homology"/>
<dbReference type="SMART" id="SM00308">
    <property type="entry name" value="LH2"/>
    <property type="match status" value="1"/>
</dbReference>
<gene>
    <name evidence="20" type="ORF">QQF64_004705</name>
</gene>
<feature type="domain" description="PKD" evidence="17">
    <location>
        <begin position="970"/>
        <end position="1028"/>
    </location>
</feature>
<dbReference type="InterPro" id="IPR018378">
    <property type="entry name" value="C-type_lectin_CS"/>
</dbReference>
<keyword evidence="11" id="KW-0325">Glycoprotein</keyword>
<evidence type="ECO:0000256" key="12">
    <source>
        <dbReference type="ARBA" id="ARBA00023273"/>
    </source>
</evidence>
<keyword evidence="5 15" id="KW-0812">Transmembrane</keyword>
<dbReference type="Pfam" id="PF02010">
    <property type="entry name" value="REJ"/>
    <property type="match status" value="1"/>
</dbReference>
<evidence type="ECO:0000256" key="10">
    <source>
        <dbReference type="ARBA" id="ARBA00023157"/>
    </source>
</evidence>